<feature type="transmembrane region" description="Helical" evidence="1">
    <location>
        <begin position="129"/>
        <end position="146"/>
    </location>
</feature>
<dbReference type="Proteomes" id="UP000004508">
    <property type="component" value="Unassembled WGS sequence"/>
</dbReference>
<protein>
    <recommendedName>
        <fullName evidence="4">DUF998 domain-containing protein</fullName>
    </recommendedName>
</protein>
<dbReference type="AlphaFoldDB" id="D6THH1"/>
<dbReference type="InParanoid" id="D6THH1"/>
<proteinExistence type="predicted"/>
<evidence type="ECO:0000313" key="2">
    <source>
        <dbReference type="EMBL" id="EFH88976.1"/>
    </source>
</evidence>
<feature type="transmembrane region" description="Helical" evidence="1">
    <location>
        <begin position="20"/>
        <end position="44"/>
    </location>
</feature>
<keyword evidence="3" id="KW-1185">Reference proteome</keyword>
<dbReference type="RefSeq" id="WP_007905255.1">
    <property type="nucleotide sequence ID" value="NZ_ADVG01000001.1"/>
</dbReference>
<dbReference type="OrthoDB" id="165214at2"/>
<feature type="transmembrane region" description="Helical" evidence="1">
    <location>
        <begin position="190"/>
        <end position="214"/>
    </location>
</feature>
<evidence type="ECO:0008006" key="4">
    <source>
        <dbReference type="Google" id="ProtNLM"/>
    </source>
</evidence>
<feature type="transmembrane region" description="Helical" evidence="1">
    <location>
        <begin position="158"/>
        <end position="184"/>
    </location>
</feature>
<organism evidence="2 3">
    <name type="scientific">Ktedonobacter racemifer DSM 44963</name>
    <dbReference type="NCBI Taxonomy" id="485913"/>
    <lineage>
        <taxon>Bacteria</taxon>
        <taxon>Bacillati</taxon>
        <taxon>Chloroflexota</taxon>
        <taxon>Ktedonobacteria</taxon>
        <taxon>Ktedonobacterales</taxon>
        <taxon>Ktedonobacteraceae</taxon>
        <taxon>Ktedonobacter</taxon>
    </lineage>
</organism>
<evidence type="ECO:0000256" key="1">
    <source>
        <dbReference type="SAM" id="Phobius"/>
    </source>
</evidence>
<keyword evidence="1" id="KW-0472">Membrane</keyword>
<dbReference type="EMBL" id="ADVG01000001">
    <property type="protein sequence ID" value="EFH88976.1"/>
    <property type="molecule type" value="Genomic_DNA"/>
</dbReference>
<feature type="transmembrane region" description="Helical" evidence="1">
    <location>
        <begin position="104"/>
        <end position="123"/>
    </location>
</feature>
<reference evidence="2 3" key="1">
    <citation type="journal article" date="2011" name="Stand. Genomic Sci.">
        <title>Non-contiguous finished genome sequence and contextual data of the filamentous soil bacterium Ktedonobacter racemifer type strain (SOSP1-21).</title>
        <authorList>
            <person name="Chang Y.J."/>
            <person name="Land M."/>
            <person name="Hauser L."/>
            <person name="Chertkov O."/>
            <person name="Del Rio T.G."/>
            <person name="Nolan M."/>
            <person name="Copeland A."/>
            <person name="Tice H."/>
            <person name="Cheng J.F."/>
            <person name="Lucas S."/>
            <person name="Han C."/>
            <person name="Goodwin L."/>
            <person name="Pitluck S."/>
            <person name="Ivanova N."/>
            <person name="Ovchinikova G."/>
            <person name="Pati A."/>
            <person name="Chen A."/>
            <person name="Palaniappan K."/>
            <person name="Mavromatis K."/>
            <person name="Liolios K."/>
            <person name="Brettin T."/>
            <person name="Fiebig A."/>
            <person name="Rohde M."/>
            <person name="Abt B."/>
            <person name="Goker M."/>
            <person name="Detter J.C."/>
            <person name="Woyke T."/>
            <person name="Bristow J."/>
            <person name="Eisen J.A."/>
            <person name="Markowitz V."/>
            <person name="Hugenholtz P."/>
            <person name="Kyrpides N.C."/>
            <person name="Klenk H.P."/>
            <person name="Lapidus A."/>
        </authorList>
    </citation>
    <scope>NUCLEOTIDE SEQUENCE [LARGE SCALE GENOMIC DNA]</scope>
    <source>
        <strain evidence="3">DSM 44963</strain>
    </source>
</reference>
<comment type="caution">
    <text evidence="2">The sequence shown here is derived from an EMBL/GenBank/DDBJ whole genome shotgun (WGS) entry which is preliminary data.</text>
</comment>
<accession>D6THH1</accession>
<keyword evidence="1" id="KW-0812">Transmembrane</keyword>
<evidence type="ECO:0000313" key="3">
    <source>
        <dbReference type="Proteomes" id="UP000004508"/>
    </source>
</evidence>
<name>D6THH1_KTERA</name>
<feature type="transmembrane region" description="Helical" evidence="1">
    <location>
        <begin position="70"/>
        <end position="92"/>
    </location>
</feature>
<gene>
    <name evidence="2" type="ORF">Krac_10497</name>
</gene>
<keyword evidence="1" id="KW-1133">Transmembrane helix</keyword>
<sequence>MKTKPDNISLLSPSFLPSRWIVWTGYAACAWALLFAMEHAYWAFGGTWLLASGSTQELQRQFAENPASYIISWAVDVMVFAVLALFPLALIWRGKRISQSRIQIFTLIYAYASLFFFALTGMIRHDNMLVLFSLAVSVLSIPIAFIRPRNQNIPSWLVTFATWTFGIGMTLYGLSYFIVAFLNIHAGHFWTYIAAGGLNWTIEGILFMMVAWLANCGGRDAQTRDGEPASIVVQRREERDNLGESKINGW</sequence>